<evidence type="ECO:0000256" key="2">
    <source>
        <dbReference type="SAM" id="SignalP"/>
    </source>
</evidence>
<dbReference type="EMBL" id="JAGFBR010000011">
    <property type="protein sequence ID" value="KAH0459253.1"/>
    <property type="molecule type" value="Genomic_DNA"/>
</dbReference>
<proteinExistence type="predicted"/>
<feature type="signal peptide" evidence="2">
    <location>
        <begin position="1"/>
        <end position="17"/>
    </location>
</feature>
<keyword evidence="4" id="KW-1185">Reference proteome</keyword>
<evidence type="ECO:0000313" key="3">
    <source>
        <dbReference type="EMBL" id="KAH0459253.1"/>
    </source>
</evidence>
<evidence type="ECO:0008006" key="5">
    <source>
        <dbReference type="Google" id="ProtNLM"/>
    </source>
</evidence>
<organism evidence="3 4">
    <name type="scientific">Dendrobium chrysotoxum</name>
    <name type="common">Orchid</name>
    <dbReference type="NCBI Taxonomy" id="161865"/>
    <lineage>
        <taxon>Eukaryota</taxon>
        <taxon>Viridiplantae</taxon>
        <taxon>Streptophyta</taxon>
        <taxon>Embryophyta</taxon>
        <taxon>Tracheophyta</taxon>
        <taxon>Spermatophyta</taxon>
        <taxon>Magnoliopsida</taxon>
        <taxon>Liliopsida</taxon>
        <taxon>Asparagales</taxon>
        <taxon>Orchidaceae</taxon>
        <taxon>Epidendroideae</taxon>
        <taxon>Malaxideae</taxon>
        <taxon>Dendrobiinae</taxon>
        <taxon>Dendrobium</taxon>
    </lineage>
</organism>
<name>A0AAV7GU74_DENCH</name>
<protein>
    <recommendedName>
        <fullName evidence="5">Secreted protein</fullName>
    </recommendedName>
</protein>
<dbReference type="Proteomes" id="UP000775213">
    <property type="component" value="Unassembled WGS sequence"/>
</dbReference>
<keyword evidence="2" id="KW-0732">Signal</keyword>
<comment type="caution">
    <text evidence="3">The sequence shown here is derived from an EMBL/GenBank/DDBJ whole genome shotgun (WGS) entry which is preliminary data.</text>
</comment>
<sequence length="80" mass="8892">METLLLLLLSRASPSRSHTQDGMKASASPFLARPEAHRRSSRPTALGARSLSSAFSHAQQKVFLPFQLFRINHSAHIRVL</sequence>
<gene>
    <name evidence="3" type="ORF">IEQ34_012067</name>
</gene>
<reference evidence="3 4" key="1">
    <citation type="journal article" date="2021" name="Hortic Res">
        <title>Chromosome-scale assembly of the Dendrobium chrysotoxum genome enhances the understanding of orchid evolution.</title>
        <authorList>
            <person name="Zhang Y."/>
            <person name="Zhang G.Q."/>
            <person name="Zhang D."/>
            <person name="Liu X.D."/>
            <person name="Xu X.Y."/>
            <person name="Sun W.H."/>
            <person name="Yu X."/>
            <person name="Zhu X."/>
            <person name="Wang Z.W."/>
            <person name="Zhao X."/>
            <person name="Zhong W.Y."/>
            <person name="Chen H."/>
            <person name="Yin W.L."/>
            <person name="Huang T."/>
            <person name="Niu S.C."/>
            <person name="Liu Z.J."/>
        </authorList>
    </citation>
    <scope>NUCLEOTIDE SEQUENCE [LARGE SCALE GENOMIC DNA]</scope>
    <source>
        <strain evidence="3">Lindl</strain>
    </source>
</reference>
<feature type="region of interest" description="Disordered" evidence="1">
    <location>
        <begin position="13"/>
        <end position="45"/>
    </location>
</feature>
<accession>A0AAV7GU74</accession>
<evidence type="ECO:0000256" key="1">
    <source>
        <dbReference type="SAM" id="MobiDB-lite"/>
    </source>
</evidence>
<evidence type="ECO:0000313" key="4">
    <source>
        <dbReference type="Proteomes" id="UP000775213"/>
    </source>
</evidence>
<dbReference type="AlphaFoldDB" id="A0AAV7GU74"/>
<feature type="chain" id="PRO_5043843429" description="Secreted protein" evidence="2">
    <location>
        <begin position="18"/>
        <end position="80"/>
    </location>
</feature>